<evidence type="ECO:0000313" key="1">
    <source>
        <dbReference type="EMBL" id="QJA59674.1"/>
    </source>
</evidence>
<protein>
    <submittedName>
        <fullName evidence="1">Uncharacterized protein</fullName>
    </submittedName>
</protein>
<dbReference type="EMBL" id="MT141380">
    <property type="protein sequence ID" value="QJA59674.1"/>
    <property type="molecule type" value="Genomic_DNA"/>
</dbReference>
<dbReference type="AlphaFoldDB" id="A0A6M3IQY3"/>
<accession>A0A6M3IQY3</accession>
<proteinExistence type="predicted"/>
<organism evidence="1">
    <name type="scientific">viral metagenome</name>
    <dbReference type="NCBI Taxonomy" id="1070528"/>
    <lineage>
        <taxon>unclassified sequences</taxon>
        <taxon>metagenomes</taxon>
        <taxon>organismal metagenomes</taxon>
    </lineage>
</organism>
<gene>
    <name evidence="1" type="ORF">MM415B01249_0011</name>
</gene>
<name>A0A6M3IQY3_9ZZZZ</name>
<sequence length="108" mass="11199">MPDAGLTAAILAFVGVGASMVSQNQANKQMKKATETQAKQAQASQEALVARETAAKEEVKQAQATATAQAKGVVTEKRRAIARSQTIYTSPLGIGGTADVSRKVLLGQ</sequence>
<reference evidence="1" key="1">
    <citation type="submission" date="2020-03" db="EMBL/GenBank/DDBJ databases">
        <title>The deep terrestrial virosphere.</title>
        <authorList>
            <person name="Holmfeldt K."/>
            <person name="Nilsson E."/>
            <person name="Simone D."/>
            <person name="Lopez-Fernandez M."/>
            <person name="Wu X."/>
            <person name="de Brujin I."/>
            <person name="Lundin D."/>
            <person name="Andersson A."/>
            <person name="Bertilsson S."/>
            <person name="Dopson M."/>
        </authorList>
    </citation>
    <scope>NUCLEOTIDE SEQUENCE</scope>
    <source>
        <strain evidence="1">MM415B01249</strain>
    </source>
</reference>